<reference evidence="2 3" key="1">
    <citation type="submission" date="2019-07" db="EMBL/GenBank/DDBJ databases">
        <title>Whole genome shotgun sequence of Deinococcus cellulosilyticus NBRC 106333.</title>
        <authorList>
            <person name="Hosoyama A."/>
            <person name="Uohara A."/>
            <person name="Ohji S."/>
            <person name="Ichikawa N."/>
        </authorList>
    </citation>
    <scope>NUCLEOTIDE SEQUENCE [LARGE SCALE GENOMIC DNA]</scope>
    <source>
        <strain evidence="2 3">NBRC 106333</strain>
    </source>
</reference>
<dbReference type="AlphaFoldDB" id="A0A511N396"/>
<dbReference type="EMBL" id="BJXB01000010">
    <property type="protein sequence ID" value="GEM46871.1"/>
    <property type="molecule type" value="Genomic_DNA"/>
</dbReference>
<accession>A0A511N396</accession>
<keyword evidence="3" id="KW-1185">Reference proteome</keyword>
<dbReference type="Proteomes" id="UP000321306">
    <property type="component" value="Unassembled WGS sequence"/>
</dbReference>
<feature type="chain" id="PRO_5021921654" evidence="1">
    <location>
        <begin position="27"/>
        <end position="79"/>
    </location>
</feature>
<evidence type="ECO:0000313" key="3">
    <source>
        <dbReference type="Proteomes" id="UP000321306"/>
    </source>
</evidence>
<keyword evidence="1" id="KW-0732">Signal</keyword>
<sequence length="79" mass="8204">MKRVWILIVGTTLSTLALTAPFARHAQVFAPVSQQIAEIIPPILPVPGKTSLPDQTAEIIPPILPIKGVGGGNSIAITG</sequence>
<comment type="caution">
    <text evidence="2">The sequence shown here is derived from an EMBL/GenBank/DDBJ whole genome shotgun (WGS) entry which is preliminary data.</text>
</comment>
<dbReference type="RefSeq" id="WP_146884674.1">
    <property type="nucleotide sequence ID" value="NZ_BJXB01000010.1"/>
</dbReference>
<organism evidence="2 3">
    <name type="scientific">Deinococcus cellulosilyticus (strain DSM 18568 / NBRC 106333 / KACC 11606 / 5516J-15)</name>
    <dbReference type="NCBI Taxonomy" id="1223518"/>
    <lineage>
        <taxon>Bacteria</taxon>
        <taxon>Thermotogati</taxon>
        <taxon>Deinococcota</taxon>
        <taxon>Deinococci</taxon>
        <taxon>Deinococcales</taxon>
        <taxon>Deinococcaceae</taxon>
        <taxon>Deinococcus</taxon>
    </lineage>
</organism>
<proteinExistence type="predicted"/>
<name>A0A511N396_DEIC1</name>
<feature type="signal peptide" evidence="1">
    <location>
        <begin position="1"/>
        <end position="26"/>
    </location>
</feature>
<gene>
    <name evidence="2" type="ORF">DC3_25060</name>
</gene>
<evidence type="ECO:0000313" key="2">
    <source>
        <dbReference type="EMBL" id="GEM46871.1"/>
    </source>
</evidence>
<protein>
    <submittedName>
        <fullName evidence="2">Uncharacterized protein</fullName>
    </submittedName>
</protein>
<evidence type="ECO:0000256" key="1">
    <source>
        <dbReference type="SAM" id="SignalP"/>
    </source>
</evidence>